<gene>
    <name evidence="8" type="primary">yhfQ</name>
    <name evidence="8" type="ORF">MARSALSMR5_03216</name>
</gene>
<evidence type="ECO:0000256" key="1">
    <source>
        <dbReference type="ARBA" id="ARBA00004196"/>
    </source>
</evidence>
<evidence type="ECO:0000313" key="8">
    <source>
        <dbReference type="EMBL" id="ARM85258.1"/>
    </source>
</evidence>
<keyword evidence="5 6" id="KW-0732">Signal</keyword>
<evidence type="ECO:0000256" key="3">
    <source>
        <dbReference type="ARBA" id="ARBA00022448"/>
    </source>
</evidence>
<evidence type="ECO:0000256" key="5">
    <source>
        <dbReference type="ARBA" id="ARBA00022729"/>
    </source>
</evidence>
<organism evidence="8 9">
    <name type="scientific">Marinobacter salarius</name>
    <dbReference type="NCBI Taxonomy" id="1420917"/>
    <lineage>
        <taxon>Bacteria</taxon>
        <taxon>Pseudomonadati</taxon>
        <taxon>Pseudomonadota</taxon>
        <taxon>Gammaproteobacteria</taxon>
        <taxon>Pseudomonadales</taxon>
        <taxon>Marinobacteraceae</taxon>
        <taxon>Marinobacter</taxon>
    </lineage>
</organism>
<proteinExistence type="inferred from homology"/>
<protein>
    <submittedName>
        <fullName evidence="8">Putative ABC transporter substrate-binding lipoprotein YhfQ</fullName>
    </submittedName>
</protein>
<dbReference type="EMBL" id="CP020931">
    <property type="protein sequence ID" value="ARM85258.1"/>
    <property type="molecule type" value="Genomic_DNA"/>
</dbReference>
<evidence type="ECO:0000259" key="7">
    <source>
        <dbReference type="PROSITE" id="PS50983"/>
    </source>
</evidence>
<dbReference type="Proteomes" id="UP000193100">
    <property type="component" value="Chromosome"/>
</dbReference>
<feature type="chain" id="PRO_5012393665" evidence="6">
    <location>
        <begin position="19"/>
        <end position="309"/>
    </location>
</feature>
<dbReference type="Pfam" id="PF01497">
    <property type="entry name" value="Peripla_BP_2"/>
    <property type="match status" value="1"/>
</dbReference>
<evidence type="ECO:0000256" key="2">
    <source>
        <dbReference type="ARBA" id="ARBA00008814"/>
    </source>
</evidence>
<keyword evidence="4" id="KW-0410">Iron transport</keyword>
<dbReference type="AlphaFoldDB" id="A0A1W6KCV6"/>
<dbReference type="CDD" id="cd01146">
    <property type="entry name" value="FhuD"/>
    <property type="match status" value="1"/>
</dbReference>
<keyword evidence="4" id="KW-0408">Iron</keyword>
<dbReference type="Gene3D" id="3.40.50.1980">
    <property type="entry name" value="Nitrogenase molybdenum iron protein domain"/>
    <property type="match status" value="2"/>
</dbReference>
<dbReference type="GeneID" id="77257142"/>
<comment type="similarity">
    <text evidence="2">Belongs to the bacterial solute-binding protein 8 family.</text>
</comment>
<dbReference type="InterPro" id="IPR002491">
    <property type="entry name" value="ABC_transptr_periplasmic_BD"/>
</dbReference>
<name>A0A1W6KCV6_9GAMM</name>
<accession>A0A1W6KCV6</accession>
<keyword evidence="8" id="KW-0449">Lipoprotein</keyword>
<feature type="domain" description="Fe/B12 periplasmic-binding" evidence="7">
    <location>
        <begin position="38"/>
        <end position="303"/>
    </location>
</feature>
<dbReference type="InterPro" id="IPR051313">
    <property type="entry name" value="Bact_iron-sidero_bind"/>
</dbReference>
<dbReference type="PANTHER" id="PTHR30532">
    <property type="entry name" value="IRON III DICITRATE-BINDING PERIPLASMIC PROTEIN"/>
    <property type="match status" value="1"/>
</dbReference>
<dbReference type="GO" id="GO:0030288">
    <property type="term" value="C:outer membrane-bounded periplasmic space"/>
    <property type="evidence" value="ECO:0007669"/>
    <property type="project" value="TreeGrafter"/>
</dbReference>
<evidence type="ECO:0000313" key="9">
    <source>
        <dbReference type="Proteomes" id="UP000193100"/>
    </source>
</evidence>
<dbReference type="PROSITE" id="PS50983">
    <property type="entry name" value="FE_B12_PBP"/>
    <property type="match status" value="1"/>
</dbReference>
<dbReference type="GO" id="GO:1901678">
    <property type="term" value="P:iron coordination entity transport"/>
    <property type="evidence" value="ECO:0007669"/>
    <property type="project" value="UniProtKB-ARBA"/>
</dbReference>
<evidence type="ECO:0000256" key="4">
    <source>
        <dbReference type="ARBA" id="ARBA00022496"/>
    </source>
</evidence>
<reference evidence="8 9" key="1">
    <citation type="submission" date="2017-04" db="EMBL/GenBank/DDBJ databases">
        <title>Genome Sequence of Marinobacter salarius strain SMR5 Isolated from a culture of the Diatom Skeletonema marinoi.</title>
        <authorList>
            <person name="Topel M."/>
            <person name="Pinder M.I.M."/>
            <person name="Johansson O.N."/>
            <person name="Kourtchenko O."/>
            <person name="Godhe A."/>
            <person name="Clarke A.K."/>
        </authorList>
    </citation>
    <scope>NUCLEOTIDE SEQUENCE [LARGE SCALE GENOMIC DNA]</scope>
    <source>
        <strain evidence="8 9">SMR5</strain>
    </source>
</reference>
<dbReference type="SUPFAM" id="SSF53807">
    <property type="entry name" value="Helical backbone' metal receptor"/>
    <property type="match status" value="1"/>
</dbReference>
<keyword evidence="4" id="KW-0406">Ion transport</keyword>
<dbReference type="PANTHER" id="PTHR30532:SF1">
    <property type="entry name" value="IRON(3+)-HYDROXAMATE-BINDING PROTEIN FHUD"/>
    <property type="match status" value="1"/>
</dbReference>
<comment type="subcellular location">
    <subcellularLocation>
        <location evidence="1">Cell envelope</location>
    </subcellularLocation>
</comment>
<evidence type="ECO:0000256" key="6">
    <source>
        <dbReference type="SAM" id="SignalP"/>
    </source>
</evidence>
<sequence length="309" mass="33427">MTLIAAIALCLVSLVANAEPPKPIVAAQSETIPDEPLRIVSLDDLTTEILLALGIQPVGVANPDSYRWQGKPLADSLDGVESLGTPQQPNLERLVGLQPDLILGVSSLHVSLFDRLDRLAPTVMYRVSLEPSPRDAVDVGKAILGHLAALTGREAEAEVVVARLEQVLDKGRRVARERGMAGEPIAVLYPLAEQGLFIVSNEQTLVVSLANRLGGTNPWPLREGHTIHQRIEIHALAQAPDAHIFMIGNFSGAPMFESPLWRALPAARKHRYGFLATNYWSFGGPLTATVIMKQMIDVMNGMGSDRPSP</sequence>
<keyword evidence="3" id="KW-0813">Transport</keyword>
<dbReference type="RefSeq" id="WP_085681518.1">
    <property type="nucleotide sequence ID" value="NZ_CP020931.1"/>
</dbReference>
<feature type="signal peptide" evidence="6">
    <location>
        <begin position="1"/>
        <end position="18"/>
    </location>
</feature>